<sequence length="241" mass="26778">MAQIPATEMVHDETYDCHVWLTQYSTVRALAARNILVDENKRASIAASIGMPLRPFLRRPVIAIGASEPETFDSKKYPDFYGSMPYQSFSDLLNCQYEKGARTLAILNEDSIISSGRLVKRIDTYLENNPDKEWVVIFNQTGALLPSVPDPDTTPNSTNDIQVSMNPDRSQYAAFVEDIYSAQDLVNPHDTSPDVFIFTSSAMGNITRSLEYLSESRFGPDVFIIGEVGTADTYLTGLAAQ</sequence>
<proteinExistence type="predicted"/>
<dbReference type="Proteomes" id="UP000054560">
    <property type="component" value="Unassembled WGS sequence"/>
</dbReference>
<accession>A0A0L0GEK3</accession>
<name>A0A0L0GEK3_9EUKA</name>
<gene>
    <name evidence="1" type="ORF">SARC_01179</name>
</gene>
<dbReference type="GeneID" id="25901683"/>
<reference evidence="1 2" key="1">
    <citation type="submission" date="2011-02" db="EMBL/GenBank/DDBJ databases">
        <title>The Genome Sequence of Sphaeroforma arctica JP610.</title>
        <authorList>
            <consortium name="The Broad Institute Genome Sequencing Platform"/>
            <person name="Russ C."/>
            <person name="Cuomo C."/>
            <person name="Young S.K."/>
            <person name="Zeng Q."/>
            <person name="Gargeya S."/>
            <person name="Alvarado L."/>
            <person name="Berlin A."/>
            <person name="Chapman S.B."/>
            <person name="Chen Z."/>
            <person name="Freedman E."/>
            <person name="Gellesch M."/>
            <person name="Goldberg J."/>
            <person name="Griggs A."/>
            <person name="Gujja S."/>
            <person name="Heilman E."/>
            <person name="Heiman D."/>
            <person name="Howarth C."/>
            <person name="Mehta T."/>
            <person name="Neiman D."/>
            <person name="Pearson M."/>
            <person name="Roberts A."/>
            <person name="Saif S."/>
            <person name="Shea T."/>
            <person name="Shenoy N."/>
            <person name="Sisk P."/>
            <person name="Stolte C."/>
            <person name="Sykes S."/>
            <person name="White J."/>
            <person name="Yandava C."/>
            <person name="Burger G."/>
            <person name="Gray M.W."/>
            <person name="Holland P.W.H."/>
            <person name="King N."/>
            <person name="Lang F.B.F."/>
            <person name="Roger A.J."/>
            <person name="Ruiz-Trillo I."/>
            <person name="Haas B."/>
            <person name="Nusbaum C."/>
            <person name="Birren B."/>
        </authorList>
    </citation>
    <scope>NUCLEOTIDE SEQUENCE [LARGE SCALE GENOMIC DNA]</scope>
    <source>
        <strain evidence="1 2">JP610</strain>
    </source>
</reference>
<evidence type="ECO:0000313" key="1">
    <source>
        <dbReference type="EMBL" id="KNC86673.1"/>
    </source>
</evidence>
<organism evidence="1 2">
    <name type="scientific">Sphaeroforma arctica JP610</name>
    <dbReference type="NCBI Taxonomy" id="667725"/>
    <lineage>
        <taxon>Eukaryota</taxon>
        <taxon>Ichthyosporea</taxon>
        <taxon>Ichthyophonida</taxon>
        <taxon>Sphaeroforma</taxon>
    </lineage>
</organism>
<keyword evidence="2" id="KW-1185">Reference proteome</keyword>
<protein>
    <submittedName>
        <fullName evidence="1">Uncharacterized protein</fullName>
    </submittedName>
</protein>
<dbReference type="EMBL" id="KQ241641">
    <property type="protein sequence ID" value="KNC86673.1"/>
    <property type="molecule type" value="Genomic_DNA"/>
</dbReference>
<dbReference type="AlphaFoldDB" id="A0A0L0GEK3"/>
<dbReference type="RefSeq" id="XP_014160575.1">
    <property type="nucleotide sequence ID" value="XM_014305100.1"/>
</dbReference>
<evidence type="ECO:0000313" key="2">
    <source>
        <dbReference type="Proteomes" id="UP000054560"/>
    </source>
</evidence>